<dbReference type="RefSeq" id="WP_369780051.1">
    <property type="nucleotide sequence ID" value="NZ_CP165727.1"/>
</dbReference>
<sequence length="76" mass="7555">MDNIEEPVTGGTNVGMSPGRLRVTATGVALLMSLSTIYGAEAAVAQQSAKRAAAAQKPAAVTAAADISSARVAARL</sequence>
<organism evidence="1">
    <name type="scientific">Streptomyces sp. R33</name>
    <dbReference type="NCBI Taxonomy" id="3238629"/>
    <lineage>
        <taxon>Bacteria</taxon>
        <taxon>Bacillati</taxon>
        <taxon>Actinomycetota</taxon>
        <taxon>Actinomycetes</taxon>
        <taxon>Kitasatosporales</taxon>
        <taxon>Streptomycetaceae</taxon>
        <taxon>Streptomyces</taxon>
    </lineage>
</organism>
<proteinExistence type="predicted"/>
<protein>
    <submittedName>
        <fullName evidence="1">Uncharacterized protein</fullName>
    </submittedName>
</protein>
<dbReference type="EMBL" id="CP165727">
    <property type="protein sequence ID" value="XDV68551.1"/>
    <property type="molecule type" value="Genomic_DNA"/>
</dbReference>
<name>A0AB39YFQ3_9ACTN</name>
<evidence type="ECO:0000313" key="1">
    <source>
        <dbReference type="EMBL" id="XDV68551.1"/>
    </source>
</evidence>
<accession>A0AB39YFQ3</accession>
<gene>
    <name evidence="1" type="ORF">AB5J51_39540</name>
</gene>
<dbReference type="AlphaFoldDB" id="A0AB39YFQ3"/>
<reference evidence="1" key="1">
    <citation type="submission" date="2024-08" db="EMBL/GenBank/DDBJ databases">
        <authorList>
            <person name="Yu S.T."/>
        </authorList>
    </citation>
    <scope>NUCLEOTIDE SEQUENCE</scope>
    <source>
        <strain evidence="1">R33</strain>
    </source>
</reference>